<feature type="domain" description="Release factor glutamine methyltransferase N-terminal" evidence="7">
    <location>
        <begin position="17"/>
        <end position="70"/>
    </location>
</feature>
<reference evidence="8 9" key="1">
    <citation type="submission" date="2019-09" db="EMBL/GenBank/DDBJ databases">
        <title>Non-baumannii Acinetobacter spp. carrying blaNDM-1 isolated in China.</title>
        <authorList>
            <person name="Cui C."/>
            <person name="Chen C."/>
            <person name="Sun J."/>
            <person name="Liu Y."/>
        </authorList>
    </citation>
    <scope>NUCLEOTIDE SEQUENCE [LARGE SCALE GENOMIC DNA]</scope>
    <source>
        <strain evidence="8 9">B18</strain>
    </source>
</reference>
<dbReference type="NCBIfam" id="TIGR03534">
    <property type="entry name" value="RF_mod_PrmC"/>
    <property type="match status" value="1"/>
</dbReference>
<keyword evidence="1 5" id="KW-0489">Methyltransferase</keyword>
<keyword evidence="3 5" id="KW-0949">S-adenosyl-L-methionine</keyword>
<evidence type="ECO:0000256" key="4">
    <source>
        <dbReference type="ARBA" id="ARBA00048391"/>
    </source>
</evidence>
<dbReference type="InterPro" id="IPR040758">
    <property type="entry name" value="PrmC_N"/>
</dbReference>
<feature type="binding site" evidence="5">
    <location>
        <begin position="114"/>
        <end position="118"/>
    </location>
    <ligand>
        <name>S-adenosyl-L-methionine</name>
        <dbReference type="ChEBI" id="CHEBI:59789"/>
    </ligand>
</feature>
<dbReference type="AlphaFoldDB" id="A0A6C0Y1B5"/>
<dbReference type="GO" id="GO:0032259">
    <property type="term" value="P:methylation"/>
    <property type="evidence" value="ECO:0007669"/>
    <property type="project" value="UniProtKB-KW"/>
</dbReference>
<dbReference type="FunFam" id="3.40.50.150:FF:000053">
    <property type="entry name" value="Release factor glutamine methyltransferase"/>
    <property type="match status" value="1"/>
</dbReference>
<dbReference type="HAMAP" id="MF_02126">
    <property type="entry name" value="RF_methyltr_PrmC"/>
    <property type="match status" value="1"/>
</dbReference>
<comment type="catalytic activity">
    <reaction evidence="4 5">
        <text>L-glutaminyl-[peptide chain release factor] + S-adenosyl-L-methionine = N(5)-methyl-L-glutaminyl-[peptide chain release factor] + S-adenosyl-L-homocysteine + H(+)</text>
        <dbReference type="Rhea" id="RHEA:42896"/>
        <dbReference type="Rhea" id="RHEA-COMP:10271"/>
        <dbReference type="Rhea" id="RHEA-COMP:10272"/>
        <dbReference type="ChEBI" id="CHEBI:15378"/>
        <dbReference type="ChEBI" id="CHEBI:30011"/>
        <dbReference type="ChEBI" id="CHEBI:57856"/>
        <dbReference type="ChEBI" id="CHEBI:59789"/>
        <dbReference type="ChEBI" id="CHEBI:61891"/>
        <dbReference type="EC" id="2.1.1.297"/>
    </reaction>
</comment>
<comment type="function">
    <text evidence="5">Methylates the class 1 translation termination release factors RF1/PrfA and RF2/PrfB on the glutamine residue of the universally conserved GGQ motif.</text>
</comment>
<proteinExistence type="inferred from homology"/>
<organism evidence="8 9">
    <name type="scientific">Acinetobacter indicus</name>
    <dbReference type="NCBI Taxonomy" id="756892"/>
    <lineage>
        <taxon>Bacteria</taxon>
        <taxon>Pseudomonadati</taxon>
        <taxon>Pseudomonadota</taxon>
        <taxon>Gammaproteobacteria</taxon>
        <taxon>Moraxellales</taxon>
        <taxon>Moraxellaceae</taxon>
        <taxon>Acinetobacter</taxon>
    </lineage>
</organism>
<dbReference type="SUPFAM" id="SSF53335">
    <property type="entry name" value="S-adenosyl-L-methionine-dependent methyltransferases"/>
    <property type="match status" value="1"/>
</dbReference>
<feature type="binding site" evidence="5">
    <location>
        <position position="137"/>
    </location>
    <ligand>
        <name>S-adenosyl-L-methionine</name>
        <dbReference type="ChEBI" id="CHEBI:59789"/>
    </ligand>
</feature>
<name>A0A6C0Y1B5_9GAMM</name>
<comment type="similarity">
    <text evidence="5">Belongs to the protein N5-glutamine methyltransferase family. PrmC subfamily.</text>
</comment>
<dbReference type="Proteomes" id="UP000503440">
    <property type="component" value="Chromosome"/>
</dbReference>
<feature type="binding site" evidence="5">
    <location>
        <begin position="183"/>
        <end position="186"/>
    </location>
    <ligand>
        <name>substrate</name>
    </ligand>
</feature>
<dbReference type="InterPro" id="IPR050320">
    <property type="entry name" value="N5-glutamine_MTase"/>
</dbReference>
<accession>A0A6C0Y1B5</accession>
<evidence type="ECO:0000313" key="8">
    <source>
        <dbReference type="EMBL" id="QIC69994.1"/>
    </source>
</evidence>
<dbReference type="Gene3D" id="3.40.50.150">
    <property type="entry name" value="Vaccinia Virus protein VP39"/>
    <property type="match status" value="1"/>
</dbReference>
<dbReference type="InterPro" id="IPR002052">
    <property type="entry name" value="DNA_methylase_N6_adenine_CS"/>
</dbReference>
<feature type="binding site" evidence="5">
    <location>
        <position position="165"/>
    </location>
    <ligand>
        <name>S-adenosyl-L-methionine</name>
        <dbReference type="ChEBI" id="CHEBI:59789"/>
    </ligand>
</feature>
<gene>
    <name evidence="5 8" type="primary">prmC</name>
    <name evidence="8" type="ORF">FSC09_06040</name>
</gene>
<feature type="domain" description="Methyltransferase" evidence="6">
    <location>
        <begin position="108"/>
        <end position="238"/>
    </location>
</feature>
<protein>
    <recommendedName>
        <fullName evidence="5">Release factor glutamine methyltransferase</fullName>
        <shortName evidence="5">RF MTase</shortName>
        <ecNumber evidence="5">2.1.1.297</ecNumber>
    </recommendedName>
    <alternativeName>
        <fullName evidence="5">N5-glutamine methyltransferase PrmC</fullName>
    </alternativeName>
    <alternativeName>
        <fullName evidence="5">Protein-(glutamine-N5) MTase PrmC</fullName>
    </alternativeName>
    <alternativeName>
        <fullName evidence="5">Protein-glutamine N-methyltransferase PrmC</fullName>
    </alternativeName>
</protein>
<evidence type="ECO:0000256" key="2">
    <source>
        <dbReference type="ARBA" id="ARBA00022679"/>
    </source>
</evidence>
<dbReference type="EMBL" id="CP044455">
    <property type="protein sequence ID" value="QIC69994.1"/>
    <property type="molecule type" value="Genomic_DNA"/>
</dbReference>
<evidence type="ECO:0000256" key="3">
    <source>
        <dbReference type="ARBA" id="ARBA00022691"/>
    </source>
</evidence>
<dbReference type="InterPro" id="IPR019874">
    <property type="entry name" value="RF_methyltr_PrmC"/>
</dbReference>
<dbReference type="Pfam" id="PF17827">
    <property type="entry name" value="PrmC_N"/>
    <property type="match status" value="1"/>
</dbReference>
<dbReference type="Gene3D" id="1.10.8.10">
    <property type="entry name" value="DNA helicase RuvA subunit, C-terminal domain"/>
    <property type="match status" value="1"/>
</dbReference>
<evidence type="ECO:0000256" key="1">
    <source>
        <dbReference type="ARBA" id="ARBA00022603"/>
    </source>
</evidence>
<evidence type="ECO:0000259" key="6">
    <source>
        <dbReference type="Pfam" id="PF13847"/>
    </source>
</evidence>
<dbReference type="EC" id="2.1.1.297" evidence="5"/>
<evidence type="ECO:0000259" key="7">
    <source>
        <dbReference type="Pfam" id="PF17827"/>
    </source>
</evidence>
<dbReference type="RefSeq" id="WP_127799156.1">
    <property type="nucleotide sequence ID" value="NZ_CP044018.1"/>
</dbReference>
<dbReference type="GO" id="GO:0102559">
    <property type="term" value="F:peptide chain release factor N(5)-glutamine methyltransferase activity"/>
    <property type="evidence" value="ECO:0007669"/>
    <property type="project" value="UniProtKB-EC"/>
</dbReference>
<evidence type="ECO:0000256" key="5">
    <source>
        <dbReference type="HAMAP-Rule" id="MF_02126"/>
    </source>
</evidence>
<feature type="binding site" evidence="5">
    <location>
        <position position="183"/>
    </location>
    <ligand>
        <name>S-adenosyl-L-methionine</name>
        <dbReference type="ChEBI" id="CHEBI:59789"/>
    </ligand>
</feature>
<evidence type="ECO:0000313" key="9">
    <source>
        <dbReference type="Proteomes" id="UP000503440"/>
    </source>
</evidence>
<sequence>MKIADALAIRGVADSYERQENLWLLEHILGLSALALKYQADCELSPEQEQQYLAGIARIEAGEPLAYVTGSQPFWTLDLKVTPDTLVPRPDTEVLVESCLQLDLPAQAAIIDLGTGTGAIALALASERPDWQVTATDIYPPTLAVAKENAQTHNLERVEFKLGAWFAALGVPAEPRFDLIVSNPPYIAADDVHMKDLATEPERALVAAKQGLSDLEIIIQQGKHWLKPQGWIAVEHGYDQAVAVQNIFNDAGFVAVRTILDYGGNDRVTIGQLGD</sequence>
<dbReference type="PANTHER" id="PTHR18895">
    <property type="entry name" value="HEMK METHYLTRANSFERASE"/>
    <property type="match status" value="1"/>
</dbReference>
<dbReference type="Pfam" id="PF13847">
    <property type="entry name" value="Methyltransf_31"/>
    <property type="match status" value="1"/>
</dbReference>
<dbReference type="CDD" id="cd02440">
    <property type="entry name" value="AdoMet_MTases"/>
    <property type="match status" value="1"/>
</dbReference>
<dbReference type="NCBIfam" id="TIGR00536">
    <property type="entry name" value="hemK_fam"/>
    <property type="match status" value="1"/>
</dbReference>
<dbReference type="GO" id="GO:0003676">
    <property type="term" value="F:nucleic acid binding"/>
    <property type="evidence" value="ECO:0007669"/>
    <property type="project" value="InterPro"/>
</dbReference>
<dbReference type="InterPro" id="IPR029063">
    <property type="entry name" value="SAM-dependent_MTases_sf"/>
</dbReference>
<keyword evidence="2 5" id="KW-0808">Transferase</keyword>
<dbReference type="InterPro" id="IPR025714">
    <property type="entry name" value="Methyltranfer_dom"/>
</dbReference>
<dbReference type="PANTHER" id="PTHR18895:SF74">
    <property type="entry name" value="MTRF1L RELEASE FACTOR GLUTAMINE METHYLTRANSFERASE"/>
    <property type="match status" value="1"/>
</dbReference>
<dbReference type="PROSITE" id="PS00092">
    <property type="entry name" value="N6_MTASE"/>
    <property type="match status" value="1"/>
</dbReference>
<dbReference type="InterPro" id="IPR004556">
    <property type="entry name" value="HemK-like"/>
</dbReference>